<organism evidence="1 2">
    <name type="scientific">Mycolicibacterium chubuense</name>
    <name type="common">Mycobacterium chubuense</name>
    <dbReference type="NCBI Taxonomy" id="1800"/>
    <lineage>
        <taxon>Bacteria</taxon>
        <taxon>Bacillati</taxon>
        <taxon>Actinomycetota</taxon>
        <taxon>Actinomycetes</taxon>
        <taxon>Mycobacteriales</taxon>
        <taxon>Mycobacteriaceae</taxon>
        <taxon>Mycolicibacterium</taxon>
    </lineage>
</organism>
<gene>
    <name evidence="1" type="ORF">MCHUDSM44219_02465</name>
</gene>
<sequence length="86" mass="8955" precursor="true">MTPIRPRFARLAASIGKFGRMPSKVSLATPAAPGAVCSSVRSCGSALATSPVNRARPSASERMLSPLAICESRNGPAWSISWVVCP</sequence>
<proteinExistence type="predicted"/>
<protein>
    <submittedName>
        <fullName evidence="1">Uncharacterized protein</fullName>
    </submittedName>
</protein>
<keyword evidence="2" id="KW-1185">Reference proteome</keyword>
<evidence type="ECO:0000313" key="1">
    <source>
        <dbReference type="EMBL" id="KMO79603.1"/>
    </source>
</evidence>
<reference evidence="1 2" key="1">
    <citation type="journal article" date="2015" name="Genome Biol. Evol.">
        <title>Characterization of Three Mycobacterium spp. with Potential Use in Bioremediation by Genome Sequencing and Comparative Genomics.</title>
        <authorList>
            <person name="Das S."/>
            <person name="Pettersson B.M."/>
            <person name="Behra P.R."/>
            <person name="Ramesh M."/>
            <person name="Dasgupta S."/>
            <person name="Bhattacharya A."/>
            <person name="Kirsebom L.A."/>
        </authorList>
    </citation>
    <scope>NUCLEOTIDE SEQUENCE [LARGE SCALE GENOMIC DNA]</scope>
    <source>
        <strain evidence="1 2">DSM 44219</strain>
    </source>
</reference>
<dbReference type="Proteomes" id="UP000036176">
    <property type="component" value="Unassembled WGS sequence"/>
</dbReference>
<dbReference type="EMBL" id="JYNX01000035">
    <property type="protein sequence ID" value="KMO79603.1"/>
    <property type="molecule type" value="Genomic_DNA"/>
</dbReference>
<evidence type="ECO:0000313" key="2">
    <source>
        <dbReference type="Proteomes" id="UP000036176"/>
    </source>
</evidence>
<comment type="caution">
    <text evidence="1">The sequence shown here is derived from an EMBL/GenBank/DDBJ whole genome shotgun (WGS) entry which is preliminary data.</text>
</comment>
<name>A0A0J6WCD8_MYCCU</name>
<dbReference type="AlphaFoldDB" id="A0A0J6WCD8"/>
<accession>A0A0J6WCD8</accession>